<reference evidence="1" key="1">
    <citation type="submission" date="2018-05" db="EMBL/GenBank/DDBJ databases">
        <authorList>
            <person name="Lanie J.A."/>
            <person name="Ng W.-L."/>
            <person name="Kazmierczak K.M."/>
            <person name="Andrzejewski T.M."/>
            <person name="Davidsen T.M."/>
            <person name="Wayne K.J."/>
            <person name="Tettelin H."/>
            <person name="Glass J.I."/>
            <person name="Rusch D."/>
            <person name="Podicherti R."/>
            <person name="Tsui H.-C.T."/>
            <person name="Winkler M.E."/>
        </authorList>
    </citation>
    <scope>NUCLEOTIDE SEQUENCE</scope>
</reference>
<protein>
    <submittedName>
        <fullName evidence="1">Uncharacterized protein</fullName>
    </submittedName>
</protein>
<gene>
    <name evidence="1" type="ORF">METZ01_LOCUS48567</name>
</gene>
<organism evidence="1">
    <name type="scientific">marine metagenome</name>
    <dbReference type="NCBI Taxonomy" id="408172"/>
    <lineage>
        <taxon>unclassified sequences</taxon>
        <taxon>metagenomes</taxon>
        <taxon>ecological metagenomes</taxon>
    </lineage>
</organism>
<accession>A0A381S3I3</accession>
<dbReference type="EMBL" id="UINC01002348">
    <property type="protein sequence ID" value="SUZ95713.1"/>
    <property type="molecule type" value="Genomic_DNA"/>
</dbReference>
<name>A0A381S3I3_9ZZZZ</name>
<dbReference type="AlphaFoldDB" id="A0A381S3I3"/>
<sequence length="285" mass="31539">MKKFFIALLTIGYAYSINGTIIFYDGTTLKGELSSSDTRYVFIIPDGLVMPEKIPVVDIELLNLDNGIVLIEDGLAQQTYMDGKFSLIERKESEEVSMADSEEEYEDYSLGNLDYFSMSAFYGTPVYFRPSLQSDDGKNPTALPNLGISWSLPYFPIGPINMSMGGRLFTLGFDKNFGIEEEPKKIKSITLAGILFTDLQPILNFFGDNIHLGMETGLTYSLGWDEDYAGGIGIVVGGNLDYWFEELPLAIRLFGNGYMIPAPEEGMTGFGNVGASLMLVLKRGE</sequence>
<proteinExistence type="predicted"/>
<evidence type="ECO:0000313" key="1">
    <source>
        <dbReference type="EMBL" id="SUZ95713.1"/>
    </source>
</evidence>